<sequence>MASWKRPSENQDESSSGHIEHLVVGDEPCAFVQVRDVLYRCASAGELWPKLIDIAKSLQVPIDRIISLETRIPTKMTTYPGALLEILEAWRGKFSAEAKLQNLINVLERNGLADCADSLRIHFNEFDDAYVISTLKKLKSTDKSSTWKNLPEHLKLWMNSKPVKFQGNENTLQELTALIATPVDDKILDALALVTNDLALSVKRIQDTIDEDVKVVKEHELERRTTGGQNNLIVLKCHTLTTELVNKLVCLNRTCLCVCKQTHDGVEGCEIVTEAHDWVDVSSQFINKLWARVDGNLYNFTQLFATPNVLQQMWLRVKEVYNGNRDNILKLVNYKIVHEQRTYLSIELFGHFLPDKLVFVNINEQDLKTYAKYGHRIGDPSKDIQSLDYVILPESGIHLFDNICRQANSNVHLIEHDKGRFKIVRTWGSQENVAKFFQSTNCTFPFCDCPTSDELVITFRLENWKYKVIKCKLDEVLPNGRRVFAMQEQIDLFELRGLIQHLDVPKPFTSYFNHKMAILKEESEPKRYGKHIPEIICKLVEHVGNGEQHENLYQLAVNTLFRHFAKIVESTSVVVEKYTQLELLEYRKEHLVFKHEVLATYFIAEMIIDQVDSGNECFHEIFRNCFDIAHMNLISISRCDWNDSEYRTKSIRSYKFRETRLFKYLDFLATQDNNKDAIKSVLTKVVSPQSHAKCIHSIVNDNLVNLFEVFIKLGFNDLNTFESEDLVVLAVAHADVSLVEFITHQHRKHTNNQLNNIKLPLLYYYDWDHLDKYKFECFISVLDVAALKSHYSLFEYLNREINQPQKENLVYFCLANTHAYDQVDDRKRIITFLFENHPSLFQNQSNHYHYLLAPNSHVDLINEVINLGVNVNTNSCRNILHDCAEYLTPEEYHRVVNTLVERKQTELFHSRDENQNTPLHVAVIHLELLDSTIQLFSSAKVDFNAVDKYNNTALHYAVIFKRSERTLGSLIKASADEKVRGQYNRTVLHIAASSGNLAALKHFLLRGHNVNGTDEEGFTPLHLAVKLFETNAHEVVVLLVEHGADVNAINKDGETPLDIANDSYFGVASFTKRFLRKHVAKSYESIRETLLEGAHSKWQSEVINSNPEKLTVLTKCDFACIQKLKSTGTSVNVDELIGNDSPDAKDFYSMLLAKKYDLKMILKLLHDTNNTEAVILLTKEVISTLYDALMNRKYSFVHFVMQIKGVYEDLQPLLNAMELIDRHQYTDKLYIIQLIGLLDPQFLKYRRPEILSPMQLALHSRHQKQFELIQLLISHNVDLNERDRKGFTPLNYAVQQKPVPPRVIEIVKLLIENGADPDAVDQLGYTFLHRAPRYLTPELYDELILFFDSSGRKDSLKLLTHHNHSHLHLAVYNFEALMDTLDIFKSNGVDFNGQDMDGVSVVFLGIEGGRDADFLRTLLTYGADWRIPDNSNSNALHTASFFGNVSALKLFIELGCDVNAKNIDGHTPLHNAFLGQKDGEEMTEHEIEIVKLLIENGADPDAVDQQGRTFLHNAPYFLTPELYDQLIMFLDSSGRKDSLKVRDFHNWSHLHHAVANFDPLPSTLNKFKSNGIDFNGQDNDGDSVVFDAIEGGRNAEFLRTLFKYGADWRILNKTQENALHAAALYGNVSALKLFIQLGCDVNATNIEGRTPLHNVFLGETNSADMKEHEIVVILLKERVDVTVKDTQGKTAIELAKERLVSGKVKQETVKILEKYSLKSYF</sequence>
<feature type="repeat" description="ANK" evidence="1">
    <location>
        <begin position="1464"/>
        <end position="1505"/>
    </location>
</feature>
<dbReference type="Proteomes" id="UP001642540">
    <property type="component" value="Unassembled WGS sequence"/>
</dbReference>
<feature type="repeat" description="ANK" evidence="1">
    <location>
        <begin position="1016"/>
        <end position="1051"/>
    </location>
</feature>
<dbReference type="EMBL" id="CAXLJM020000068">
    <property type="protein sequence ID" value="CAL8124248.1"/>
    <property type="molecule type" value="Genomic_DNA"/>
</dbReference>
<dbReference type="InterPro" id="IPR000488">
    <property type="entry name" value="Death_dom"/>
</dbReference>
<gene>
    <name evidence="3" type="ORF">ODALV1_LOCUS20532</name>
</gene>
<protein>
    <recommendedName>
        <fullName evidence="2">Death domain-containing protein</fullName>
    </recommendedName>
</protein>
<dbReference type="SMART" id="SM00248">
    <property type="entry name" value="ANK"/>
    <property type="match status" value="16"/>
</dbReference>
<dbReference type="PROSITE" id="PS50088">
    <property type="entry name" value="ANK_REPEAT"/>
    <property type="match status" value="7"/>
</dbReference>
<feature type="repeat" description="ANK" evidence="1">
    <location>
        <begin position="983"/>
        <end position="1015"/>
    </location>
</feature>
<feature type="repeat" description="ANK" evidence="1">
    <location>
        <begin position="1614"/>
        <end position="1646"/>
    </location>
</feature>
<accession>A0ABP1REC0</accession>
<evidence type="ECO:0000256" key="1">
    <source>
        <dbReference type="PROSITE-ProRule" id="PRU00023"/>
    </source>
</evidence>
<feature type="domain" description="Death" evidence="2">
    <location>
        <begin position="54"/>
        <end position="123"/>
    </location>
</feature>
<reference evidence="3 4" key="1">
    <citation type="submission" date="2024-08" db="EMBL/GenBank/DDBJ databases">
        <authorList>
            <person name="Cucini C."/>
            <person name="Frati F."/>
        </authorList>
    </citation>
    <scope>NUCLEOTIDE SEQUENCE [LARGE SCALE GENOMIC DNA]</scope>
</reference>
<evidence type="ECO:0000313" key="4">
    <source>
        <dbReference type="Proteomes" id="UP001642540"/>
    </source>
</evidence>
<keyword evidence="1" id="KW-0040">ANK repeat</keyword>
<dbReference type="PROSITE" id="PS50297">
    <property type="entry name" value="ANK_REP_REGION"/>
    <property type="match status" value="6"/>
</dbReference>
<comment type="caution">
    <text evidence="3">The sequence shown here is derived from an EMBL/GenBank/DDBJ whole genome shotgun (WGS) entry which is preliminary data.</text>
</comment>
<dbReference type="PRINTS" id="PR01415">
    <property type="entry name" value="ANKYRIN"/>
</dbReference>
<dbReference type="SUPFAM" id="SSF48403">
    <property type="entry name" value="Ankyrin repeat"/>
    <property type="match status" value="3"/>
</dbReference>
<dbReference type="InterPro" id="IPR002110">
    <property type="entry name" value="Ankyrin_rpt"/>
</dbReference>
<dbReference type="PANTHER" id="PTHR24118">
    <property type="entry name" value="POTE ANKYRIN DOMAIN"/>
    <property type="match status" value="1"/>
</dbReference>
<dbReference type="InterPro" id="IPR036770">
    <property type="entry name" value="Ankyrin_rpt-contain_sf"/>
</dbReference>
<keyword evidence="4" id="KW-1185">Reference proteome</keyword>
<feature type="repeat" description="ANK" evidence="1">
    <location>
        <begin position="1285"/>
        <end position="1322"/>
    </location>
</feature>
<dbReference type="Gene3D" id="1.25.40.20">
    <property type="entry name" value="Ankyrin repeat-containing domain"/>
    <property type="match status" value="3"/>
</dbReference>
<feature type="repeat" description="ANK" evidence="1">
    <location>
        <begin position="1249"/>
        <end position="1284"/>
    </location>
</feature>
<evidence type="ECO:0000313" key="3">
    <source>
        <dbReference type="EMBL" id="CAL8124248.1"/>
    </source>
</evidence>
<dbReference type="Pfam" id="PF12796">
    <property type="entry name" value="Ank_2"/>
    <property type="match status" value="4"/>
</dbReference>
<dbReference type="CDD" id="cd01670">
    <property type="entry name" value="Death"/>
    <property type="match status" value="1"/>
</dbReference>
<dbReference type="PANTHER" id="PTHR24118:SF100">
    <property type="entry name" value="FYVE-TYPE DOMAIN-CONTAINING PROTEIN"/>
    <property type="match status" value="1"/>
</dbReference>
<feature type="repeat" description="ANK" evidence="1">
    <location>
        <begin position="1431"/>
        <end position="1463"/>
    </location>
</feature>
<dbReference type="Pfam" id="PF00023">
    <property type="entry name" value="Ank"/>
    <property type="match status" value="1"/>
</dbReference>
<organism evidence="3 4">
    <name type="scientific">Orchesella dallaii</name>
    <dbReference type="NCBI Taxonomy" id="48710"/>
    <lineage>
        <taxon>Eukaryota</taxon>
        <taxon>Metazoa</taxon>
        <taxon>Ecdysozoa</taxon>
        <taxon>Arthropoda</taxon>
        <taxon>Hexapoda</taxon>
        <taxon>Collembola</taxon>
        <taxon>Entomobryomorpha</taxon>
        <taxon>Entomobryoidea</taxon>
        <taxon>Orchesellidae</taxon>
        <taxon>Orchesellinae</taxon>
        <taxon>Orchesella</taxon>
    </lineage>
</organism>
<dbReference type="PROSITE" id="PS50017">
    <property type="entry name" value="DEATH_DOMAIN"/>
    <property type="match status" value="1"/>
</dbReference>
<name>A0ABP1REC0_9HEXA</name>
<evidence type="ECO:0000259" key="2">
    <source>
        <dbReference type="PROSITE" id="PS50017"/>
    </source>
</evidence>
<proteinExistence type="predicted"/>